<accession>A0ABN6IT26</accession>
<keyword evidence="3" id="KW-1185">Reference proteome</keyword>
<protein>
    <submittedName>
        <fullName evidence="2">DUF1275 family protein</fullName>
    </submittedName>
</protein>
<name>A0ABN6IT26_9CLOT</name>
<feature type="transmembrane region" description="Helical" evidence="1">
    <location>
        <begin position="188"/>
        <end position="208"/>
    </location>
</feature>
<keyword evidence="1" id="KW-0472">Membrane</keyword>
<keyword evidence="1" id="KW-0812">Transmembrane</keyword>
<feature type="transmembrane region" description="Helical" evidence="1">
    <location>
        <begin position="74"/>
        <end position="94"/>
    </location>
</feature>
<dbReference type="Proteomes" id="UP000824633">
    <property type="component" value="Chromosome"/>
</dbReference>
<gene>
    <name evidence="2" type="ORF">psyc5s11_11990</name>
</gene>
<dbReference type="PANTHER" id="PTHR37314">
    <property type="entry name" value="SLR0142 PROTEIN"/>
    <property type="match status" value="1"/>
</dbReference>
<evidence type="ECO:0000256" key="1">
    <source>
        <dbReference type="SAM" id="Phobius"/>
    </source>
</evidence>
<feature type="transmembrane region" description="Helical" evidence="1">
    <location>
        <begin position="106"/>
        <end position="125"/>
    </location>
</feature>
<evidence type="ECO:0000313" key="3">
    <source>
        <dbReference type="Proteomes" id="UP000824633"/>
    </source>
</evidence>
<feature type="transmembrane region" description="Helical" evidence="1">
    <location>
        <begin position="25"/>
        <end position="45"/>
    </location>
</feature>
<dbReference type="Pfam" id="PF06912">
    <property type="entry name" value="DUF1275"/>
    <property type="match status" value="1"/>
</dbReference>
<dbReference type="RefSeq" id="WP_224036755.1">
    <property type="nucleotide sequence ID" value="NZ_AP024849.1"/>
</dbReference>
<proteinExistence type="predicted"/>
<feature type="transmembrane region" description="Helical" evidence="1">
    <location>
        <begin position="214"/>
        <end position="232"/>
    </location>
</feature>
<dbReference type="PANTHER" id="PTHR37314:SF4">
    <property type="entry name" value="UPF0700 TRANSMEMBRANE PROTEIN YOAK"/>
    <property type="match status" value="1"/>
</dbReference>
<keyword evidence="1" id="KW-1133">Transmembrane helix</keyword>
<sequence>MVDKVFDIIHTKKIKIHSNHAIHESVRLGILLAIVGGFLDAYTFIGRGGVFANAQTGNIIMLGAYAAKGEFGQALSHVPPILACMIGVIVVELIKKFYSRLFVSDWKQAVLIIEILAIIIVGFIPNTIPNIVVTVIVSFVASIQVSSFRKLVDSPYTTTMSTGNLRSASYAAFIAITEKDIKSAIRSIRYFTIIFSFIFGAFLGGFLTLNIGEKSIWCSAIVLICAVILLRIEEQKTISCES</sequence>
<reference evidence="3" key="1">
    <citation type="submission" date="2021-07" db="EMBL/GenBank/DDBJ databases">
        <title>Complete genome sequencing of a Clostridium isolate.</title>
        <authorList>
            <person name="Ueki A."/>
            <person name="Tonouchi A."/>
        </authorList>
    </citation>
    <scope>NUCLEOTIDE SEQUENCE [LARGE SCALE GENOMIC DNA]</scope>
    <source>
        <strain evidence="3">C5S11</strain>
    </source>
</reference>
<evidence type="ECO:0000313" key="2">
    <source>
        <dbReference type="EMBL" id="BCZ45132.1"/>
    </source>
</evidence>
<dbReference type="InterPro" id="IPR010699">
    <property type="entry name" value="DUF1275"/>
</dbReference>
<organism evidence="2 3">
    <name type="scientific">Clostridium gelidum</name>
    <dbReference type="NCBI Taxonomy" id="704125"/>
    <lineage>
        <taxon>Bacteria</taxon>
        <taxon>Bacillati</taxon>
        <taxon>Bacillota</taxon>
        <taxon>Clostridia</taxon>
        <taxon>Eubacteriales</taxon>
        <taxon>Clostridiaceae</taxon>
        <taxon>Clostridium</taxon>
    </lineage>
</organism>
<dbReference type="EMBL" id="AP024849">
    <property type="protein sequence ID" value="BCZ45132.1"/>
    <property type="molecule type" value="Genomic_DNA"/>
</dbReference>